<accession>A0A813HDB9</accession>
<proteinExistence type="predicted"/>
<sequence>VHGLPGGNRYYNRAPVAAARLLGRGSPEDHRRRSRQCQGTHHEGGSTGKGVEFPRGLARSPPDGLQPGRSKRCDLRALLHPLGHGEILAHAPRAVAERVAGRGERRGDGAASERG</sequence>
<feature type="non-terminal residue" evidence="2">
    <location>
        <position position="1"/>
    </location>
</feature>
<feature type="non-terminal residue" evidence="2">
    <location>
        <position position="115"/>
    </location>
</feature>
<evidence type="ECO:0000313" key="3">
    <source>
        <dbReference type="Proteomes" id="UP000626109"/>
    </source>
</evidence>
<evidence type="ECO:0000313" key="2">
    <source>
        <dbReference type="EMBL" id="CAE8635676.1"/>
    </source>
</evidence>
<name>A0A813HDB9_POLGL</name>
<protein>
    <submittedName>
        <fullName evidence="2">Uncharacterized protein</fullName>
    </submittedName>
</protein>
<dbReference type="Proteomes" id="UP000626109">
    <property type="component" value="Unassembled WGS sequence"/>
</dbReference>
<evidence type="ECO:0000256" key="1">
    <source>
        <dbReference type="SAM" id="MobiDB-lite"/>
    </source>
</evidence>
<organism evidence="2 3">
    <name type="scientific">Polarella glacialis</name>
    <name type="common">Dinoflagellate</name>
    <dbReference type="NCBI Taxonomy" id="89957"/>
    <lineage>
        <taxon>Eukaryota</taxon>
        <taxon>Sar</taxon>
        <taxon>Alveolata</taxon>
        <taxon>Dinophyceae</taxon>
        <taxon>Suessiales</taxon>
        <taxon>Suessiaceae</taxon>
        <taxon>Polarella</taxon>
    </lineage>
</organism>
<gene>
    <name evidence="2" type="ORF">PGLA2088_LOCUS1497</name>
</gene>
<comment type="caution">
    <text evidence="2">The sequence shown here is derived from an EMBL/GenBank/DDBJ whole genome shotgun (WGS) entry which is preliminary data.</text>
</comment>
<reference evidence="2" key="1">
    <citation type="submission" date="2021-02" db="EMBL/GenBank/DDBJ databases">
        <authorList>
            <person name="Dougan E. K."/>
            <person name="Rhodes N."/>
            <person name="Thang M."/>
            <person name="Chan C."/>
        </authorList>
    </citation>
    <scope>NUCLEOTIDE SEQUENCE</scope>
</reference>
<feature type="region of interest" description="Disordered" evidence="1">
    <location>
        <begin position="21"/>
        <end position="72"/>
    </location>
</feature>
<dbReference type="EMBL" id="CAJNNW010001174">
    <property type="protein sequence ID" value="CAE8635676.1"/>
    <property type="molecule type" value="Genomic_DNA"/>
</dbReference>
<dbReference type="AlphaFoldDB" id="A0A813HDB9"/>